<evidence type="ECO:0000313" key="2">
    <source>
        <dbReference type="Proteomes" id="UP001066276"/>
    </source>
</evidence>
<comment type="caution">
    <text evidence="1">The sequence shown here is derived from an EMBL/GenBank/DDBJ whole genome shotgun (WGS) entry which is preliminary data.</text>
</comment>
<dbReference type="EMBL" id="JANPWB010000010">
    <property type="protein sequence ID" value="KAJ1142939.1"/>
    <property type="molecule type" value="Genomic_DNA"/>
</dbReference>
<organism evidence="1 2">
    <name type="scientific">Pleurodeles waltl</name>
    <name type="common">Iberian ribbed newt</name>
    <dbReference type="NCBI Taxonomy" id="8319"/>
    <lineage>
        <taxon>Eukaryota</taxon>
        <taxon>Metazoa</taxon>
        <taxon>Chordata</taxon>
        <taxon>Craniata</taxon>
        <taxon>Vertebrata</taxon>
        <taxon>Euteleostomi</taxon>
        <taxon>Amphibia</taxon>
        <taxon>Batrachia</taxon>
        <taxon>Caudata</taxon>
        <taxon>Salamandroidea</taxon>
        <taxon>Salamandridae</taxon>
        <taxon>Pleurodelinae</taxon>
        <taxon>Pleurodeles</taxon>
    </lineage>
</organism>
<protein>
    <submittedName>
        <fullName evidence="1">Uncharacterized protein</fullName>
    </submittedName>
</protein>
<accession>A0AAV7QV83</accession>
<dbReference type="Proteomes" id="UP001066276">
    <property type="component" value="Chromosome 6"/>
</dbReference>
<name>A0AAV7QV83_PLEWA</name>
<proteinExistence type="predicted"/>
<keyword evidence="2" id="KW-1185">Reference proteome</keyword>
<evidence type="ECO:0000313" key="1">
    <source>
        <dbReference type="EMBL" id="KAJ1142939.1"/>
    </source>
</evidence>
<dbReference type="AlphaFoldDB" id="A0AAV7QV83"/>
<reference evidence="1" key="1">
    <citation type="journal article" date="2022" name="bioRxiv">
        <title>Sequencing and chromosome-scale assembly of the giantPleurodeles waltlgenome.</title>
        <authorList>
            <person name="Brown T."/>
            <person name="Elewa A."/>
            <person name="Iarovenko S."/>
            <person name="Subramanian E."/>
            <person name="Araus A.J."/>
            <person name="Petzold A."/>
            <person name="Susuki M."/>
            <person name="Suzuki K.-i.T."/>
            <person name="Hayashi T."/>
            <person name="Toyoda A."/>
            <person name="Oliveira C."/>
            <person name="Osipova E."/>
            <person name="Leigh N.D."/>
            <person name="Simon A."/>
            <person name="Yun M.H."/>
        </authorList>
    </citation>
    <scope>NUCLEOTIDE SEQUENCE</scope>
    <source>
        <strain evidence="1">20211129_DDA</strain>
        <tissue evidence="1">Liver</tissue>
    </source>
</reference>
<gene>
    <name evidence="1" type="ORF">NDU88_009251</name>
</gene>
<sequence length="80" mass="9225">MHSSLAGPYTAFLMSEPVGPRRGAASGRVLACHYSRLQEEKALRVRSLECCGPQRIQSRWKMRRDCFGNEREFRTVDDEH</sequence>